<sequence length="330" mass="36004">MSKIAIIGSGAMATAMAQVAHDAGQKNIILYGIDKQELNDLAQGKNLKYFPENTQLAHFQVTDDLKFALDQAKYVILAVPSKIMDQVFEKVLAHLNSEVIIINVAKGFYPSKNVSLQQGLKIVAKDNQFIKGVVSLSGPSHAEEIVKRKYTAISVISANLDLAKKIQNMLSNKYFKLYCQTDETGAEIAGAYKNILAIGSGILFALDWGINTVAAFLTRGLSEAQRLIIALGGKPETILGLTGIGDLIVTALSNLSRNYNFGQAFVKEGKKALESNHTIEGLTALKNVLEIAQTLKLDLPIAQILNQVIYHGLKLTDAMDMAWQRELKSE</sequence>
<evidence type="ECO:0000259" key="12">
    <source>
        <dbReference type="Pfam" id="PF07479"/>
    </source>
</evidence>
<keyword evidence="6 8" id="KW-0594">Phospholipid biosynthesis</keyword>
<keyword evidence="8" id="KW-0963">Cytoplasm</keyword>
<accession>A0ABY5R7T0</accession>
<dbReference type="PROSITE" id="PS00957">
    <property type="entry name" value="NAD_G3PDH"/>
    <property type="match status" value="1"/>
</dbReference>
<keyword evidence="7 8" id="KW-1208">Phospholipid metabolism</keyword>
<dbReference type="RefSeq" id="WP_258210718.1">
    <property type="nucleotide sequence ID" value="NZ_CP102734.1"/>
</dbReference>
<comment type="pathway">
    <text evidence="8">Membrane lipid metabolism; glycerophospholipid metabolism.</text>
</comment>
<keyword evidence="14" id="KW-1185">Reference proteome</keyword>
<keyword evidence="8" id="KW-0547">Nucleotide-binding</keyword>
<evidence type="ECO:0000256" key="6">
    <source>
        <dbReference type="ARBA" id="ARBA00023209"/>
    </source>
</evidence>
<comment type="catalytic activity">
    <reaction evidence="8">
        <text>sn-glycerol 3-phosphate + NAD(+) = dihydroxyacetone phosphate + NADH + H(+)</text>
        <dbReference type="Rhea" id="RHEA:11092"/>
        <dbReference type="ChEBI" id="CHEBI:15378"/>
        <dbReference type="ChEBI" id="CHEBI:57540"/>
        <dbReference type="ChEBI" id="CHEBI:57597"/>
        <dbReference type="ChEBI" id="CHEBI:57642"/>
        <dbReference type="ChEBI" id="CHEBI:57945"/>
        <dbReference type="EC" id="1.1.1.94"/>
    </reaction>
</comment>
<dbReference type="Proteomes" id="UP001059252">
    <property type="component" value="Chromosome"/>
</dbReference>
<feature type="binding site" evidence="8">
    <location>
        <position position="257"/>
    </location>
    <ligand>
        <name>sn-glycerol 3-phosphate</name>
        <dbReference type="ChEBI" id="CHEBI:57597"/>
    </ligand>
</feature>
<dbReference type="Pfam" id="PF01210">
    <property type="entry name" value="NAD_Gly3P_dh_N"/>
    <property type="match status" value="1"/>
</dbReference>
<dbReference type="SUPFAM" id="SSF48179">
    <property type="entry name" value="6-phosphogluconate dehydrogenase C-terminal domain-like"/>
    <property type="match status" value="1"/>
</dbReference>
<feature type="domain" description="Glycerol-3-phosphate dehydrogenase NAD-dependent N-terminal" evidence="11">
    <location>
        <begin position="3"/>
        <end position="161"/>
    </location>
</feature>
<comment type="caution">
    <text evidence="8">Lacks conserved residue(s) required for the propagation of feature annotation.</text>
</comment>
<evidence type="ECO:0000256" key="5">
    <source>
        <dbReference type="ARBA" id="ARBA00023098"/>
    </source>
</evidence>
<feature type="binding site" evidence="8">
    <location>
        <position position="256"/>
    </location>
    <ligand>
        <name>sn-glycerol 3-phosphate</name>
        <dbReference type="ChEBI" id="CHEBI:57597"/>
    </ligand>
</feature>
<dbReference type="PRINTS" id="PR00077">
    <property type="entry name" value="GPDHDRGNASE"/>
</dbReference>
<dbReference type="InterPro" id="IPR013328">
    <property type="entry name" value="6PGD_dom2"/>
</dbReference>
<dbReference type="InterPro" id="IPR006109">
    <property type="entry name" value="G3P_DH_NAD-dep_C"/>
</dbReference>
<gene>
    <name evidence="8" type="primary">gpsA</name>
    <name evidence="13" type="ORF">NV226_02330</name>
</gene>
<feature type="binding site" evidence="8">
    <location>
        <position position="280"/>
    </location>
    <ligand>
        <name>NADPH</name>
        <dbReference type="ChEBI" id="CHEBI:57783"/>
    </ligand>
</feature>
<proteinExistence type="inferred from homology"/>
<dbReference type="InterPro" id="IPR008927">
    <property type="entry name" value="6-PGluconate_DH-like_C_sf"/>
</dbReference>
<evidence type="ECO:0000256" key="4">
    <source>
        <dbReference type="ARBA" id="ARBA00023027"/>
    </source>
</evidence>
<dbReference type="NCBIfam" id="NF000940">
    <property type="entry name" value="PRK00094.1-2"/>
    <property type="match status" value="1"/>
</dbReference>
<dbReference type="EC" id="1.1.1.94" evidence="8"/>
<dbReference type="Pfam" id="PF07479">
    <property type="entry name" value="NAD_Gly3P_dh_C"/>
    <property type="match status" value="1"/>
</dbReference>
<keyword evidence="3 8" id="KW-0560">Oxidoreductase</keyword>
<feature type="binding site" evidence="8">
    <location>
        <position position="138"/>
    </location>
    <ligand>
        <name>sn-glycerol 3-phosphate</name>
        <dbReference type="ChEBI" id="CHEBI:57597"/>
    </ligand>
</feature>
<feature type="binding site" evidence="8">
    <location>
        <position position="142"/>
    </location>
    <ligand>
        <name>NADPH</name>
        <dbReference type="ChEBI" id="CHEBI:57783"/>
    </ligand>
</feature>
<evidence type="ECO:0000256" key="7">
    <source>
        <dbReference type="ARBA" id="ARBA00023264"/>
    </source>
</evidence>
<keyword evidence="8" id="KW-0521">NADP</keyword>
<dbReference type="Gene3D" id="1.10.1040.10">
    <property type="entry name" value="N-(1-d-carboxylethyl)-l-norvaline Dehydrogenase, domain 2"/>
    <property type="match status" value="1"/>
</dbReference>
<dbReference type="InterPro" id="IPR036291">
    <property type="entry name" value="NAD(P)-bd_dom_sf"/>
</dbReference>
<dbReference type="InterPro" id="IPR011128">
    <property type="entry name" value="G3P_DH_NAD-dep_N"/>
</dbReference>
<evidence type="ECO:0000313" key="14">
    <source>
        <dbReference type="Proteomes" id="UP001059252"/>
    </source>
</evidence>
<comment type="similarity">
    <text evidence="1 8 9">Belongs to the NAD-dependent glycerol-3-phosphate dehydrogenase family.</text>
</comment>
<comment type="subcellular location">
    <subcellularLocation>
        <location evidence="8">Cytoplasm</location>
    </subcellularLocation>
</comment>
<evidence type="ECO:0000256" key="2">
    <source>
        <dbReference type="ARBA" id="ARBA00022516"/>
    </source>
</evidence>
<dbReference type="NCBIfam" id="NF000942">
    <property type="entry name" value="PRK00094.1-4"/>
    <property type="match status" value="1"/>
</dbReference>
<comment type="function">
    <text evidence="8">Catalyzes the reduction of the glycolytic intermediate dihydroxyacetone phosphate (DHAP) to sn-glycerol 3-phosphate (G3P), the key precursor for phospholipid synthesis.</text>
</comment>
<protein>
    <recommendedName>
        <fullName evidence="8">Glycerol-3-phosphate dehydrogenase [NAD(P)+]</fullName>
        <ecNumber evidence="8">1.1.1.94</ecNumber>
    </recommendedName>
    <alternativeName>
        <fullName evidence="8">NAD(P)(+)-dependent glycerol-3-phosphate dehydrogenase</fullName>
    </alternativeName>
    <alternativeName>
        <fullName evidence="8">NAD(P)H-dependent dihydroxyacetone-phosphate reductase</fullName>
    </alternativeName>
</protein>
<feature type="active site" description="Proton acceptor" evidence="8">
    <location>
        <position position="193"/>
    </location>
</feature>
<evidence type="ECO:0000259" key="11">
    <source>
        <dbReference type="Pfam" id="PF01210"/>
    </source>
</evidence>
<dbReference type="PANTHER" id="PTHR11728">
    <property type="entry name" value="GLYCEROL-3-PHOSPHATE DEHYDROGENASE"/>
    <property type="match status" value="1"/>
</dbReference>
<comment type="catalytic activity">
    <reaction evidence="8 10">
        <text>sn-glycerol 3-phosphate + NADP(+) = dihydroxyacetone phosphate + NADPH + H(+)</text>
        <dbReference type="Rhea" id="RHEA:11096"/>
        <dbReference type="ChEBI" id="CHEBI:15378"/>
        <dbReference type="ChEBI" id="CHEBI:57597"/>
        <dbReference type="ChEBI" id="CHEBI:57642"/>
        <dbReference type="ChEBI" id="CHEBI:57783"/>
        <dbReference type="ChEBI" id="CHEBI:58349"/>
        <dbReference type="EC" id="1.1.1.94"/>
    </reaction>
</comment>
<feature type="binding site" evidence="8">
    <location>
        <position position="246"/>
    </location>
    <ligand>
        <name>sn-glycerol 3-phosphate</name>
        <dbReference type="ChEBI" id="CHEBI:57597"/>
    </ligand>
</feature>
<feature type="binding site" evidence="8">
    <location>
        <position position="257"/>
    </location>
    <ligand>
        <name>NADPH</name>
        <dbReference type="ChEBI" id="CHEBI:57783"/>
    </ligand>
</feature>
<dbReference type="PIRSF" id="PIRSF000114">
    <property type="entry name" value="Glycerol-3-P_dh"/>
    <property type="match status" value="1"/>
</dbReference>
<name>A0ABY5R7T0_9MOLU</name>
<feature type="binding site" evidence="8">
    <location>
        <position position="140"/>
    </location>
    <ligand>
        <name>sn-glycerol 3-phosphate</name>
        <dbReference type="ChEBI" id="CHEBI:57597"/>
    </ligand>
</feature>
<evidence type="ECO:0000256" key="8">
    <source>
        <dbReference type="HAMAP-Rule" id="MF_00394"/>
    </source>
</evidence>
<feature type="binding site" evidence="8">
    <location>
        <position position="106"/>
    </location>
    <ligand>
        <name>sn-glycerol 3-phosphate</name>
        <dbReference type="ChEBI" id="CHEBI:57597"/>
    </ligand>
</feature>
<feature type="domain" description="Glycerol-3-phosphate dehydrogenase NAD-dependent C-terminal" evidence="12">
    <location>
        <begin position="182"/>
        <end position="319"/>
    </location>
</feature>
<evidence type="ECO:0000256" key="3">
    <source>
        <dbReference type="ARBA" id="ARBA00023002"/>
    </source>
</evidence>
<reference evidence="13" key="1">
    <citation type="submission" date="2022-08" db="EMBL/GenBank/DDBJ databases">
        <title>Complete genome of Mycoplasma iguanae type strain 2327.</title>
        <authorList>
            <person name="Spergser J."/>
        </authorList>
    </citation>
    <scope>NUCLEOTIDE SEQUENCE</scope>
    <source>
        <strain evidence="13">2327</strain>
    </source>
</reference>
<dbReference type="EMBL" id="CP102734">
    <property type="protein sequence ID" value="UVD81544.1"/>
    <property type="molecule type" value="Genomic_DNA"/>
</dbReference>
<evidence type="ECO:0000313" key="13">
    <source>
        <dbReference type="EMBL" id="UVD81544.1"/>
    </source>
</evidence>
<evidence type="ECO:0000256" key="10">
    <source>
        <dbReference type="RuleBase" id="RU000439"/>
    </source>
</evidence>
<feature type="binding site" evidence="8">
    <location>
        <position position="193"/>
    </location>
    <ligand>
        <name>sn-glycerol 3-phosphate</name>
        <dbReference type="ChEBI" id="CHEBI:57597"/>
    </ligand>
</feature>
<dbReference type="Gene3D" id="3.40.50.720">
    <property type="entry name" value="NAD(P)-binding Rossmann-like Domain"/>
    <property type="match status" value="1"/>
</dbReference>
<evidence type="ECO:0000256" key="1">
    <source>
        <dbReference type="ARBA" id="ARBA00011009"/>
    </source>
</evidence>
<organism evidence="13 14">
    <name type="scientific">Mycoplasma iguanae</name>
    <dbReference type="NCBI Taxonomy" id="292461"/>
    <lineage>
        <taxon>Bacteria</taxon>
        <taxon>Bacillati</taxon>
        <taxon>Mycoplasmatota</taxon>
        <taxon>Mollicutes</taxon>
        <taxon>Mycoplasmataceae</taxon>
        <taxon>Mycoplasma</taxon>
    </lineage>
</organism>
<dbReference type="GO" id="GO:0047952">
    <property type="term" value="F:glycerol-3-phosphate dehydrogenase [NAD(P)+] activity"/>
    <property type="evidence" value="ECO:0007669"/>
    <property type="project" value="UniProtKB-EC"/>
</dbReference>
<keyword evidence="5 8" id="KW-0443">Lipid metabolism</keyword>
<evidence type="ECO:0000256" key="9">
    <source>
        <dbReference type="RuleBase" id="RU000437"/>
    </source>
</evidence>
<keyword evidence="2 8" id="KW-0444">Lipid biosynthesis</keyword>
<dbReference type="SUPFAM" id="SSF51735">
    <property type="entry name" value="NAD(P)-binding Rossmann-fold domains"/>
    <property type="match status" value="1"/>
</dbReference>
<feature type="binding site" evidence="8">
    <location>
        <position position="106"/>
    </location>
    <ligand>
        <name>NADPH</name>
        <dbReference type="ChEBI" id="CHEBI:57783"/>
    </ligand>
</feature>
<keyword evidence="4 8" id="KW-0520">NAD</keyword>
<dbReference type="HAMAP" id="MF_00394">
    <property type="entry name" value="NAD_Glyc3P_dehydrog"/>
    <property type="match status" value="1"/>
</dbReference>
<feature type="binding site" evidence="8">
    <location>
        <position position="258"/>
    </location>
    <ligand>
        <name>sn-glycerol 3-phosphate</name>
        <dbReference type="ChEBI" id="CHEBI:57597"/>
    </ligand>
</feature>
<feature type="binding site" evidence="8">
    <location>
        <position position="49"/>
    </location>
    <ligand>
        <name>NADPH</name>
        <dbReference type="ChEBI" id="CHEBI:57783"/>
    </ligand>
</feature>
<dbReference type="PANTHER" id="PTHR11728:SF1">
    <property type="entry name" value="GLYCEROL-3-PHOSPHATE DEHYDROGENASE [NAD(+)] 2, CHLOROPLASTIC"/>
    <property type="match status" value="1"/>
</dbReference>
<dbReference type="InterPro" id="IPR006168">
    <property type="entry name" value="G3P_DH_NAD-dep"/>
</dbReference>